<protein>
    <submittedName>
        <fullName evidence="1">Uncharacterized protein</fullName>
    </submittedName>
</protein>
<keyword evidence="2" id="KW-1185">Reference proteome</keyword>
<organism evidence="1 2">
    <name type="scientific">Oesophagostomum dentatum</name>
    <name type="common">Nodular worm</name>
    <dbReference type="NCBI Taxonomy" id="61180"/>
    <lineage>
        <taxon>Eukaryota</taxon>
        <taxon>Metazoa</taxon>
        <taxon>Ecdysozoa</taxon>
        <taxon>Nematoda</taxon>
        <taxon>Chromadorea</taxon>
        <taxon>Rhabditida</taxon>
        <taxon>Rhabditina</taxon>
        <taxon>Rhabditomorpha</taxon>
        <taxon>Strongyloidea</taxon>
        <taxon>Strongylidae</taxon>
        <taxon>Oesophagostomum</taxon>
    </lineage>
</organism>
<evidence type="ECO:0000313" key="2">
    <source>
        <dbReference type="Proteomes" id="UP000053660"/>
    </source>
</evidence>
<name>A0A0B1SKC6_OESDE</name>
<accession>A0A0B1SKC6</accession>
<sequence length="64" mass="7270">MWRNAPNEKRMNVTCPTQTVPFIHDVFYGGYHKLNNDSLSCAASDGSWMTEVNLVEKISCFSEV</sequence>
<dbReference type="Proteomes" id="UP000053660">
    <property type="component" value="Unassembled WGS sequence"/>
</dbReference>
<evidence type="ECO:0000313" key="1">
    <source>
        <dbReference type="EMBL" id="KHJ85389.1"/>
    </source>
</evidence>
<proteinExistence type="predicted"/>
<gene>
    <name evidence="1" type="ORF">OESDEN_14887</name>
</gene>
<dbReference type="EMBL" id="KN564101">
    <property type="protein sequence ID" value="KHJ85389.1"/>
    <property type="molecule type" value="Genomic_DNA"/>
</dbReference>
<dbReference type="AlphaFoldDB" id="A0A0B1SKC6"/>
<reference evidence="1 2" key="1">
    <citation type="submission" date="2014-03" db="EMBL/GenBank/DDBJ databases">
        <title>Draft genome of the hookworm Oesophagostomum dentatum.</title>
        <authorList>
            <person name="Mitreva M."/>
        </authorList>
    </citation>
    <scope>NUCLEOTIDE SEQUENCE [LARGE SCALE GENOMIC DNA]</scope>
    <source>
        <strain evidence="1 2">OD-Hann</strain>
    </source>
</reference>